<evidence type="ECO:0000256" key="3">
    <source>
        <dbReference type="ARBA" id="ARBA00022676"/>
    </source>
</evidence>
<proteinExistence type="inferred from homology"/>
<evidence type="ECO:0000313" key="12">
    <source>
        <dbReference type="Proteomes" id="UP000190188"/>
    </source>
</evidence>
<evidence type="ECO:0000256" key="7">
    <source>
        <dbReference type="ARBA" id="ARBA00040894"/>
    </source>
</evidence>
<evidence type="ECO:0000256" key="6">
    <source>
        <dbReference type="ARBA" id="ARBA00039022"/>
    </source>
</evidence>
<keyword evidence="5" id="KW-0460">Magnesium</keyword>
<dbReference type="AlphaFoldDB" id="A0A1T2XLC6"/>
<dbReference type="STRING" id="1324314.BVG16_05275"/>
<organism evidence="11 12">
    <name type="scientific">Paenibacillus selenitireducens</name>
    <dbReference type="NCBI Taxonomy" id="1324314"/>
    <lineage>
        <taxon>Bacteria</taxon>
        <taxon>Bacillati</taxon>
        <taxon>Bacillota</taxon>
        <taxon>Bacilli</taxon>
        <taxon>Bacillales</taxon>
        <taxon>Paenibacillaceae</taxon>
        <taxon>Paenibacillus</taxon>
    </lineage>
</organism>
<evidence type="ECO:0000313" key="11">
    <source>
        <dbReference type="EMBL" id="OPA80618.1"/>
    </source>
</evidence>
<reference evidence="11 12" key="1">
    <citation type="submission" date="2017-01" db="EMBL/GenBank/DDBJ databases">
        <title>Genome analysis of Paenibacillus selenitrireducens ES3-24.</title>
        <authorList>
            <person name="Xu D."/>
            <person name="Yao R."/>
            <person name="Zheng S."/>
        </authorList>
    </citation>
    <scope>NUCLEOTIDE SEQUENCE [LARGE SCALE GENOMIC DNA]</scope>
    <source>
        <strain evidence="11 12">ES3-24</strain>
    </source>
</reference>
<evidence type="ECO:0000256" key="2">
    <source>
        <dbReference type="ARBA" id="ARBA00006739"/>
    </source>
</evidence>
<dbReference type="PANTHER" id="PTHR48090:SF10">
    <property type="entry name" value="GLUCOSYL-3-PHOSPHOGLYCERATE SYNTHASE"/>
    <property type="match status" value="1"/>
</dbReference>
<gene>
    <name evidence="11" type="ORF">BVG16_05275</name>
</gene>
<keyword evidence="4 11" id="KW-0808">Transferase</keyword>
<evidence type="ECO:0000259" key="10">
    <source>
        <dbReference type="Pfam" id="PF00535"/>
    </source>
</evidence>
<evidence type="ECO:0000256" key="5">
    <source>
        <dbReference type="ARBA" id="ARBA00022842"/>
    </source>
</evidence>
<dbReference type="OrthoDB" id="2902148at2"/>
<comment type="caution">
    <text evidence="11">The sequence shown here is derived from an EMBL/GenBank/DDBJ whole genome shotgun (WGS) entry which is preliminary data.</text>
</comment>
<dbReference type="Gene3D" id="3.90.550.10">
    <property type="entry name" value="Spore Coat Polysaccharide Biosynthesis Protein SpsA, Chain A"/>
    <property type="match status" value="1"/>
</dbReference>
<feature type="domain" description="Glycosyltransferase 2-like" evidence="10">
    <location>
        <begin position="2"/>
        <end position="148"/>
    </location>
</feature>
<evidence type="ECO:0000256" key="4">
    <source>
        <dbReference type="ARBA" id="ARBA00022679"/>
    </source>
</evidence>
<comment type="similarity">
    <text evidence="2">Belongs to the glycosyltransferase 2 family.</text>
</comment>
<dbReference type="EMBL" id="MSZX01000002">
    <property type="protein sequence ID" value="OPA80618.1"/>
    <property type="molecule type" value="Genomic_DNA"/>
</dbReference>
<dbReference type="InterPro" id="IPR029044">
    <property type="entry name" value="Nucleotide-diphossugar_trans"/>
</dbReference>
<comment type="catalytic activity">
    <reaction evidence="8">
        <text>(2R)-3-phosphoglycerate + UDP-alpha-D-glucose = (2R)-2-O-(alpha-D-glucopyranosyl)-3-phospho-glycerate + UDP + H(+)</text>
        <dbReference type="Rhea" id="RHEA:31319"/>
        <dbReference type="ChEBI" id="CHEBI:15378"/>
        <dbReference type="ChEBI" id="CHEBI:58223"/>
        <dbReference type="ChEBI" id="CHEBI:58272"/>
        <dbReference type="ChEBI" id="CHEBI:58885"/>
        <dbReference type="ChEBI" id="CHEBI:62600"/>
        <dbReference type="EC" id="2.4.1.266"/>
    </reaction>
    <physiologicalReaction direction="left-to-right" evidence="8">
        <dbReference type="Rhea" id="RHEA:31320"/>
    </physiologicalReaction>
</comment>
<comment type="catalytic activity">
    <reaction evidence="9">
        <text>an NDP-alpha-D-glucose + (2R)-3-phosphoglycerate = (2R)-2-O-(alpha-D-glucopyranosyl)-3-phospho-glycerate + a ribonucleoside 5'-diphosphate + H(+)</text>
        <dbReference type="Rhea" id="RHEA:47244"/>
        <dbReference type="ChEBI" id="CHEBI:15378"/>
        <dbReference type="ChEBI" id="CHEBI:57930"/>
        <dbReference type="ChEBI" id="CHEBI:58272"/>
        <dbReference type="ChEBI" id="CHEBI:62600"/>
        <dbReference type="ChEBI" id="CHEBI:76533"/>
        <dbReference type="EC" id="2.4.1.266"/>
    </reaction>
    <physiologicalReaction direction="left-to-right" evidence="9">
        <dbReference type="Rhea" id="RHEA:47245"/>
    </physiologicalReaction>
</comment>
<dbReference type="EC" id="2.4.1.266" evidence="6"/>
<sequence length="245" mass="27007">MSVILSAQNEEDSIGAVLSEVSRLPIQEIIIVLNGCTDGTYGIARTYPLAKIIHYPDPIGHDVGRAIGAKMASSDILLFVDADIPITAQDLMPFVQAIHQGVDVALNDINPYLSTFDRRDDLSRCKEFLNRSLGRRDLTVNSLTAIPHALSRKAMETIGYTYLMVPPKAQAIAILKGLRVEVCTSVNVVERNKIRKTNVGQTNPVAELIIGDHLEAIREAMDICGSRLALTDNQRNHIAARRNRR</sequence>
<dbReference type="InterPro" id="IPR050256">
    <property type="entry name" value="Glycosyltransferase_2"/>
</dbReference>
<evidence type="ECO:0000256" key="1">
    <source>
        <dbReference type="ARBA" id="ARBA00001946"/>
    </source>
</evidence>
<comment type="cofactor">
    <cofactor evidence="1">
        <name>Mg(2+)</name>
        <dbReference type="ChEBI" id="CHEBI:18420"/>
    </cofactor>
</comment>
<accession>A0A1T2XLC6</accession>
<dbReference type="Pfam" id="PF00535">
    <property type="entry name" value="Glycos_transf_2"/>
    <property type="match status" value="1"/>
</dbReference>
<dbReference type="InterPro" id="IPR001173">
    <property type="entry name" value="Glyco_trans_2-like"/>
</dbReference>
<dbReference type="SUPFAM" id="SSF53448">
    <property type="entry name" value="Nucleotide-diphospho-sugar transferases"/>
    <property type="match status" value="1"/>
</dbReference>
<evidence type="ECO:0000256" key="8">
    <source>
        <dbReference type="ARBA" id="ARBA00048689"/>
    </source>
</evidence>
<dbReference type="Proteomes" id="UP000190188">
    <property type="component" value="Unassembled WGS sequence"/>
</dbReference>
<protein>
    <recommendedName>
        <fullName evidence="7">Glucosyl-3-phosphoglycerate synthase</fullName>
        <ecNumber evidence="6">2.4.1.266</ecNumber>
    </recommendedName>
</protein>
<dbReference type="GO" id="GO:0016757">
    <property type="term" value="F:glycosyltransferase activity"/>
    <property type="evidence" value="ECO:0007669"/>
    <property type="project" value="UniProtKB-KW"/>
</dbReference>
<dbReference type="PANTHER" id="PTHR48090">
    <property type="entry name" value="UNDECAPRENYL-PHOSPHATE 4-DEOXY-4-FORMAMIDO-L-ARABINOSE TRANSFERASE-RELATED"/>
    <property type="match status" value="1"/>
</dbReference>
<keyword evidence="12" id="KW-1185">Reference proteome</keyword>
<name>A0A1T2XLC6_9BACL</name>
<evidence type="ECO:0000256" key="9">
    <source>
        <dbReference type="ARBA" id="ARBA00048997"/>
    </source>
</evidence>
<keyword evidence="3" id="KW-0328">Glycosyltransferase</keyword>